<organism evidence="1 2">
    <name type="scientific">Dendrobium thyrsiflorum</name>
    <name type="common">Pinecone-like raceme dendrobium</name>
    <name type="synonym">Orchid</name>
    <dbReference type="NCBI Taxonomy" id="117978"/>
    <lineage>
        <taxon>Eukaryota</taxon>
        <taxon>Viridiplantae</taxon>
        <taxon>Streptophyta</taxon>
        <taxon>Embryophyta</taxon>
        <taxon>Tracheophyta</taxon>
        <taxon>Spermatophyta</taxon>
        <taxon>Magnoliopsida</taxon>
        <taxon>Liliopsida</taxon>
        <taxon>Asparagales</taxon>
        <taxon>Orchidaceae</taxon>
        <taxon>Epidendroideae</taxon>
        <taxon>Malaxideae</taxon>
        <taxon>Dendrobiinae</taxon>
        <taxon>Dendrobium</taxon>
    </lineage>
</organism>
<dbReference type="Proteomes" id="UP001552299">
    <property type="component" value="Unassembled WGS sequence"/>
</dbReference>
<proteinExistence type="predicted"/>
<gene>
    <name evidence="1" type="ORF">M5K25_000067</name>
</gene>
<evidence type="ECO:0000313" key="2">
    <source>
        <dbReference type="Proteomes" id="UP001552299"/>
    </source>
</evidence>
<evidence type="ECO:0000313" key="1">
    <source>
        <dbReference type="EMBL" id="KAL0928197.1"/>
    </source>
</evidence>
<accession>A0ABD0W4V7</accession>
<reference evidence="1 2" key="1">
    <citation type="journal article" date="2024" name="Plant Biotechnol. J.">
        <title>Dendrobium thyrsiflorum genome and its molecular insights into genes involved in important horticultural traits.</title>
        <authorList>
            <person name="Chen B."/>
            <person name="Wang J.Y."/>
            <person name="Zheng P.J."/>
            <person name="Li K.L."/>
            <person name="Liang Y.M."/>
            <person name="Chen X.F."/>
            <person name="Zhang C."/>
            <person name="Zhao X."/>
            <person name="He X."/>
            <person name="Zhang G.Q."/>
            <person name="Liu Z.J."/>
            <person name="Xu Q."/>
        </authorList>
    </citation>
    <scope>NUCLEOTIDE SEQUENCE [LARGE SCALE GENOMIC DNA]</scope>
    <source>
        <strain evidence="1">GZMU011</strain>
    </source>
</reference>
<dbReference type="EMBL" id="JANQDX010000001">
    <property type="protein sequence ID" value="KAL0928197.1"/>
    <property type="molecule type" value="Genomic_DNA"/>
</dbReference>
<keyword evidence="2" id="KW-1185">Reference proteome</keyword>
<comment type="caution">
    <text evidence="1">The sequence shown here is derived from an EMBL/GenBank/DDBJ whole genome shotgun (WGS) entry which is preliminary data.</text>
</comment>
<sequence length="111" mass="12734">MLPLNSAKRSCREVPSDWWKGGWTDQLESAREVGNRLQGLLRARGRRPQILIGTSREKLPSDEETERTKLDRAKGIQAKIDMNTRERSGFWLDQLKAACENGDQVDLRGKR</sequence>
<protein>
    <submittedName>
        <fullName evidence="1">Uncharacterized protein</fullName>
    </submittedName>
</protein>
<name>A0ABD0W4V7_DENTH</name>
<dbReference type="AlphaFoldDB" id="A0ABD0W4V7"/>